<accession>A0A9W8B8J5</accession>
<sequence>MAQNLGVNQAASGPMEIPSQVNEHGYFNHWFDLELQRRIWWACIIIKISEARFFTKPHLLRLEDMPKLYPCDGWVWAMDRDHLERFALEPTTHTSLYSPVPRNILCGVVDSPTAMDCDSGPLVADSATSQAGRRPYPDALPSPTSLLSSMALTSPRPDLRWGAAAGGHLTLEQHRLPSAPLPGQSFSPMAIGLTDVQPEVYRFVLELMLILDQIVRFRYHLLHGVYETMVTVQREYRRLEALLSQCEARITQQVQAMATTQFSDSFLGGSDGGILGAFRRSGQNRGDGSGWWVGRRLHECEPLVNAMLTADKKYGASVFSMVILFYDCSMELNYDMGYVYKVPEEDLPHGAGINPGHSGVVLQRPRLSHAHPSHRAPTVPMPLLTDSDVHPSAGPITAATAEALRSRAWHKCVRAAENMTLVLEQSTNIQIESVFGYVPYSIYLCHHILSLALQAKHPTDASHPDFNVLKIHEQVINQFQRFWSTEHFYALYYSGDQPLEPGSD</sequence>
<protein>
    <recommendedName>
        <fullName evidence="3">Transcription factor domain-containing protein</fullName>
    </recommendedName>
</protein>
<dbReference type="CDD" id="cd12148">
    <property type="entry name" value="fungal_TF_MHR"/>
    <property type="match status" value="1"/>
</dbReference>
<name>A0A9W8B8J5_9FUNG</name>
<keyword evidence="2" id="KW-1185">Reference proteome</keyword>
<organism evidence="1 2">
    <name type="scientific">Dimargaris verticillata</name>
    <dbReference type="NCBI Taxonomy" id="2761393"/>
    <lineage>
        <taxon>Eukaryota</taxon>
        <taxon>Fungi</taxon>
        <taxon>Fungi incertae sedis</taxon>
        <taxon>Zoopagomycota</taxon>
        <taxon>Kickxellomycotina</taxon>
        <taxon>Dimargaritomycetes</taxon>
        <taxon>Dimargaritales</taxon>
        <taxon>Dimargaritaceae</taxon>
        <taxon>Dimargaris</taxon>
    </lineage>
</organism>
<evidence type="ECO:0000313" key="2">
    <source>
        <dbReference type="Proteomes" id="UP001151582"/>
    </source>
</evidence>
<dbReference type="OrthoDB" id="39175at2759"/>
<comment type="caution">
    <text evidence="1">The sequence shown here is derived from an EMBL/GenBank/DDBJ whole genome shotgun (WGS) entry which is preliminary data.</text>
</comment>
<evidence type="ECO:0000313" key="1">
    <source>
        <dbReference type="EMBL" id="KAJ1980093.1"/>
    </source>
</evidence>
<proteinExistence type="predicted"/>
<dbReference type="Proteomes" id="UP001151582">
    <property type="component" value="Unassembled WGS sequence"/>
</dbReference>
<reference evidence="1" key="1">
    <citation type="submission" date="2022-07" db="EMBL/GenBank/DDBJ databases">
        <title>Phylogenomic reconstructions and comparative analyses of Kickxellomycotina fungi.</title>
        <authorList>
            <person name="Reynolds N.K."/>
            <person name="Stajich J.E."/>
            <person name="Barry K."/>
            <person name="Grigoriev I.V."/>
            <person name="Crous P."/>
            <person name="Smith M.E."/>
        </authorList>
    </citation>
    <scope>NUCLEOTIDE SEQUENCE</scope>
    <source>
        <strain evidence="1">RSA 567</strain>
    </source>
</reference>
<dbReference type="EMBL" id="JANBQB010000185">
    <property type="protein sequence ID" value="KAJ1980093.1"/>
    <property type="molecule type" value="Genomic_DNA"/>
</dbReference>
<dbReference type="AlphaFoldDB" id="A0A9W8B8J5"/>
<evidence type="ECO:0008006" key="3">
    <source>
        <dbReference type="Google" id="ProtNLM"/>
    </source>
</evidence>
<gene>
    <name evidence="1" type="ORF">H4R34_002581</name>
</gene>